<keyword evidence="2" id="KW-1185">Reference proteome</keyword>
<dbReference type="Proteomes" id="UP000005239">
    <property type="component" value="Unassembled WGS sequence"/>
</dbReference>
<gene>
    <name evidence="1" type="primary">WBGene00283474</name>
</gene>
<protein>
    <submittedName>
        <fullName evidence="1">Uncharacterized protein</fullName>
    </submittedName>
</protein>
<accession>A0A8R1Z6W9</accession>
<evidence type="ECO:0000313" key="2">
    <source>
        <dbReference type="Proteomes" id="UP000005239"/>
    </source>
</evidence>
<sequence length="65" mass="6883">MASESVNAEVTRAAAASDEAIDSSKCNNYFNGISQTRVTRASRPRPRLECNQMIGPATAPTLPSA</sequence>
<reference evidence="1" key="2">
    <citation type="submission" date="2022-06" db="UniProtKB">
        <authorList>
            <consortium name="EnsemblMetazoa"/>
        </authorList>
    </citation>
    <scope>IDENTIFICATION</scope>
    <source>
        <strain evidence="1">PS312</strain>
    </source>
</reference>
<proteinExistence type="predicted"/>
<dbReference type="AlphaFoldDB" id="A0A2A6CG06"/>
<dbReference type="EnsemblMetazoa" id="PPA45105.1">
    <property type="protein sequence ID" value="PPA45105.1"/>
    <property type="gene ID" value="WBGene00283474"/>
</dbReference>
<evidence type="ECO:0000313" key="1">
    <source>
        <dbReference type="EnsemblMetazoa" id="PPA45105.1"/>
    </source>
</evidence>
<organism evidence="1 2">
    <name type="scientific">Pristionchus pacificus</name>
    <name type="common">Parasitic nematode worm</name>
    <dbReference type="NCBI Taxonomy" id="54126"/>
    <lineage>
        <taxon>Eukaryota</taxon>
        <taxon>Metazoa</taxon>
        <taxon>Ecdysozoa</taxon>
        <taxon>Nematoda</taxon>
        <taxon>Chromadorea</taxon>
        <taxon>Rhabditida</taxon>
        <taxon>Rhabditina</taxon>
        <taxon>Diplogasteromorpha</taxon>
        <taxon>Diplogasteroidea</taxon>
        <taxon>Neodiplogasteridae</taxon>
        <taxon>Pristionchus</taxon>
    </lineage>
</organism>
<name>A0A2A6CG06_PRIPA</name>
<accession>A0A2A6CG06</accession>
<reference evidence="2" key="1">
    <citation type="journal article" date="2008" name="Nat. Genet.">
        <title>The Pristionchus pacificus genome provides a unique perspective on nematode lifestyle and parasitism.</title>
        <authorList>
            <person name="Dieterich C."/>
            <person name="Clifton S.W."/>
            <person name="Schuster L.N."/>
            <person name="Chinwalla A."/>
            <person name="Delehaunty K."/>
            <person name="Dinkelacker I."/>
            <person name="Fulton L."/>
            <person name="Fulton R."/>
            <person name="Godfrey J."/>
            <person name="Minx P."/>
            <person name="Mitreva M."/>
            <person name="Roeseler W."/>
            <person name="Tian H."/>
            <person name="Witte H."/>
            <person name="Yang S.P."/>
            <person name="Wilson R.K."/>
            <person name="Sommer R.J."/>
        </authorList>
    </citation>
    <scope>NUCLEOTIDE SEQUENCE [LARGE SCALE GENOMIC DNA]</scope>
    <source>
        <strain evidence="2">PS312</strain>
    </source>
</reference>